<name>A0A2A2M007_9BILA</name>
<feature type="compositionally biased region" description="Basic and acidic residues" evidence="1">
    <location>
        <begin position="141"/>
        <end position="175"/>
    </location>
</feature>
<evidence type="ECO:0000256" key="1">
    <source>
        <dbReference type="SAM" id="MobiDB-lite"/>
    </source>
</evidence>
<dbReference type="InterPro" id="IPR036770">
    <property type="entry name" value="Ankyrin_rpt-contain_sf"/>
</dbReference>
<dbReference type="SUPFAM" id="SSF48403">
    <property type="entry name" value="Ankyrin repeat"/>
    <property type="match status" value="1"/>
</dbReference>
<evidence type="ECO:0000313" key="2">
    <source>
        <dbReference type="EMBL" id="PAV91768.1"/>
    </source>
</evidence>
<dbReference type="STRING" id="2018661.A0A2A2M007"/>
<comment type="caution">
    <text evidence="2">The sequence shown here is derived from an EMBL/GenBank/DDBJ whole genome shotgun (WGS) entry which is preliminary data.</text>
</comment>
<feature type="compositionally biased region" description="Low complexity" evidence="1">
    <location>
        <begin position="178"/>
        <end position="202"/>
    </location>
</feature>
<dbReference type="Proteomes" id="UP000218231">
    <property type="component" value="Unassembled WGS sequence"/>
</dbReference>
<dbReference type="EMBL" id="LIAE01006291">
    <property type="protein sequence ID" value="PAV91768.1"/>
    <property type="molecule type" value="Genomic_DNA"/>
</dbReference>
<gene>
    <name evidence="2" type="ORF">WR25_24317</name>
</gene>
<organism evidence="2 3">
    <name type="scientific">Diploscapter pachys</name>
    <dbReference type="NCBI Taxonomy" id="2018661"/>
    <lineage>
        <taxon>Eukaryota</taxon>
        <taxon>Metazoa</taxon>
        <taxon>Ecdysozoa</taxon>
        <taxon>Nematoda</taxon>
        <taxon>Chromadorea</taxon>
        <taxon>Rhabditida</taxon>
        <taxon>Rhabditina</taxon>
        <taxon>Rhabditomorpha</taxon>
        <taxon>Rhabditoidea</taxon>
        <taxon>Rhabditidae</taxon>
        <taxon>Diploscapter</taxon>
    </lineage>
</organism>
<keyword evidence="3" id="KW-1185">Reference proteome</keyword>
<protein>
    <submittedName>
        <fullName evidence="2">Uncharacterized protein</fullName>
    </submittedName>
</protein>
<reference evidence="2 3" key="1">
    <citation type="journal article" date="2017" name="Curr. Biol.">
        <title>Genome architecture and evolution of a unichromosomal asexual nematode.</title>
        <authorList>
            <person name="Fradin H."/>
            <person name="Zegar C."/>
            <person name="Gutwein M."/>
            <person name="Lucas J."/>
            <person name="Kovtun M."/>
            <person name="Corcoran D."/>
            <person name="Baugh L.R."/>
            <person name="Kiontke K."/>
            <person name="Gunsalus K."/>
            <person name="Fitch D.H."/>
            <person name="Piano F."/>
        </authorList>
    </citation>
    <scope>NUCLEOTIDE SEQUENCE [LARGE SCALE GENOMIC DNA]</scope>
    <source>
        <strain evidence="2">PF1309</strain>
    </source>
</reference>
<sequence length="752" mass="85989">MPGKKFKRSWIALDELKTAIIFREPPFFQLPKIFRGTPSTSTTVSFRLLSVMQRNVNDLDSVVQLIILAEGQVMNPPHLSLTPSNSTSKPSESPRGGWHLTHFRIAVPTLHHDPDVFNEVVIYDIAIDTRVVQIAGMVNKEGDRCPDKEINKEFNKDFGKGGKGNPDKNPEERKRANSLSDESSGSSSSASSRDSDESSTQSGENNKGTMTVDMDGMNSPDEEQEFFEQSADLNPEMVAKKKLDSFYKSGAENSEKSNIQKAPNRWERISEEKLKEEAEQRERTLDTFRQMMQQNGSQNQNMTLFYPYSQNSTFHNSGKSAYKGHPRPSQKSDIERVQAPIGYGISASGFYDEVIFQFDLFFVIFIDFQTPRFHGSRSSNPHMKYSELVGNDRTNWRIAFITELRNETERNETFKCAPSSKKDNELYLDNVKMFLTRMEVNINKVDNLWMRTFLWQILNGQVKKAYSRIVRIEAILMRRSKTFAKMARKKRLEIIVESIFSSFSNDDHTSLLMYLASGIRPAKKSTGEMLPCFKRGHGDCLMMDLLLSISNLEQRARFIGQEEPNFRLKPIHFAALTGYPCQMDCLLKYGADTESKTACSFRPITFAFKRANTLMVKQLMWQGSDLGQLVNYIHSSRVTENHGTGKFVYDRMGALGRIMLAWVRYFLGAKVKICCPMTQLHMVKVGRPVDVKPIDSNVERSLAPGCHKRQIELIFHSDGETCGPHYQFVSFFFFKFKFNVSNTVSWILKTSF</sequence>
<dbReference type="AlphaFoldDB" id="A0A2A2M007"/>
<accession>A0A2A2M007</accession>
<feature type="region of interest" description="Disordered" evidence="1">
    <location>
        <begin position="141"/>
        <end position="226"/>
    </location>
</feature>
<proteinExistence type="predicted"/>
<evidence type="ECO:0000313" key="3">
    <source>
        <dbReference type="Proteomes" id="UP000218231"/>
    </source>
</evidence>
<dbReference type="Gene3D" id="1.25.40.20">
    <property type="entry name" value="Ankyrin repeat-containing domain"/>
    <property type="match status" value="1"/>
</dbReference>